<proteinExistence type="predicted"/>
<dbReference type="EMBL" id="JPMI01000323">
    <property type="protein sequence ID" value="KFA87830.1"/>
    <property type="molecule type" value="Genomic_DNA"/>
</dbReference>
<evidence type="ECO:0000313" key="1">
    <source>
        <dbReference type="EMBL" id="KFA87830.1"/>
    </source>
</evidence>
<evidence type="ECO:0000313" key="2">
    <source>
        <dbReference type="Proteomes" id="UP000028547"/>
    </source>
</evidence>
<dbReference type="InterPro" id="IPR000801">
    <property type="entry name" value="Esterase-like"/>
</dbReference>
<dbReference type="RefSeq" id="WP_043410780.1">
    <property type="nucleotide sequence ID" value="NZ_JPMI01000323.1"/>
</dbReference>
<protein>
    <submittedName>
        <fullName evidence="1">Esterase</fullName>
    </submittedName>
</protein>
<name>A0A084SH95_9BACT</name>
<dbReference type="InterPro" id="IPR029058">
    <property type="entry name" value="AB_hydrolase_fold"/>
</dbReference>
<dbReference type="PANTHER" id="PTHR48098:SF3">
    <property type="entry name" value="IRON(III) ENTEROBACTIN ESTERASE"/>
    <property type="match status" value="1"/>
</dbReference>
<dbReference type="Gene3D" id="3.40.50.1820">
    <property type="entry name" value="alpha/beta hydrolase"/>
    <property type="match status" value="1"/>
</dbReference>
<dbReference type="InterPro" id="IPR050583">
    <property type="entry name" value="Mycobacterial_A85_antigen"/>
</dbReference>
<dbReference type="PANTHER" id="PTHR48098">
    <property type="entry name" value="ENTEROCHELIN ESTERASE-RELATED"/>
    <property type="match status" value="1"/>
</dbReference>
<reference evidence="1 2" key="1">
    <citation type="submission" date="2014-07" db="EMBL/GenBank/DDBJ databases">
        <title>Draft Genome Sequence of Gephyronic Acid Producer, Cystobacter violaceus Strain Cb vi76.</title>
        <authorList>
            <person name="Stevens D.C."/>
            <person name="Young J."/>
            <person name="Carmichael R."/>
            <person name="Tan J."/>
            <person name="Taylor R.E."/>
        </authorList>
    </citation>
    <scope>NUCLEOTIDE SEQUENCE [LARGE SCALE GENOMIC DNA]</scope>
    <source>
        <strain evidence="1 2">Cb vi76</strain>
    </source>
</reference>
<organism evidence="1 2">
    <name type="scientific">Archangium violaceum Cb vi76</name>
    <dbReference type="NCBI Taxonomy" id="1406225"/>
    <lineage>
        <taxon>Bacteria</taxon>
        <taxon>Pseudomonadati</taxon>
        <taxon>Myxococcota</taxon>
        <taxon>Myxococcia</taxon>
        <taxon>Myxococcales</taxon>
        <taxon>Cystobacterineae</taxon>
        <taxon>Archangiaceae</taxon>
        <taxon>Archangium</taxon>
    </lineage>
</organism>
<sequence length="237" mass="27234">MNREYHRWYSSRLGRDMEVLLFGHSGEPVLLLPTSRGRFYQAEDFGLIGAIADRIQAGRYVVVCADSVDEESWFNTSVHPHDRVARHAAYEQYLLHEVVPLLMSRSTGGRLTLGGCSFGGFHTYNIGLRHPNTFRRLVSMGGKFETADFLDGHQDDSVYYHSCMQWLPGVSDAAQLAALRRVEMVLAVGEHDFCRPSNENLSKLLWSKDINNHLAIWWGGTHDWPVWREMLQHYLPW</sequence>
<accession>A0A084SH95</accession>
<dbReference type="SUPFAM" id="SSF53474">
    <property type="entry name" value="alpha/beta-Hydrolases"/>
    <property type="match status" value="1"/>
</dbReference>
<dbReference type="Pfam" id="PF00756">
    <property type="entry name" value="Esterase"/>
    <property type="match status" value="1"/>
</dbReference>
<dbReference type="AlphaFoldDB" id="A0A084SH95"/>
<gene>
    <name evidence="1" type="ORF">Q664_45035</name>
</gene>
<comment type="caution">
    <text evidence="1">The sequence shown here is derived from an EMBL/GenBank/DDBJ whole genome shotgun (WGS) entry which is preliminary data.</text>
</comment>
<dbReference type="Proteomes" id="UP000028547">
    <property type="component" value="Unassembled WGS sequence"/>
</dbReference>